<evidence type="ECO:0000313" key="3">
    <source>
        <dbReference type="Proteomes" id="UP001172159"/>
    </source>
</evidence>
<feature type="compositionally biased region" description="Polar residues" evidence="1">
    <location>
        <begin position="1"/>
        <end position="14"/>
    </location>
</feature>
<dbReference type="Proteomes" id="UP001172159">
    <property type="component" value="Unassembled WGS sequence"/>
</dbReference>
<protein>
    <submittedName>
        <fullName evidence="2">Uncharacterized protein</fullName>
    </submittedName>
</protein>
<comment type="caution">
    <text evidence="2">The sequence shown here is derived from an EMBL/GenBank/DDBJ whole genome shotgun (WGS) entry which is preliminary data.</text>
</comment>
<gene>
    <name evidence="2" type="ORF">B0T21DRAFT_54565</name>
</gene>
<evidence type="ECO:0000256" key="1">
    <source>
        <dbReference type="SAM" id="MobiDB-lite"/>
    </source>
</evidence>
<dbReference type="AlphaFoldDB" id="A0AA40AMS0"/>
<dbReference type="EMBL" id="JAUKTV010000013">
    <property type="protein sequence ID" value="KAK0718694.1"/>
    <property type="molecule type" value="Genomic_DNA"/>
</dbReference>
<keyword evidence="3" id="KW-1185">Reference proteome</keyword>
<feature type="compositionally biased region" description="Acidic residues" evidence="1">
    <location>
        <begin position="200"/>
        <end position="212"/>
    </location>
</feature>
<name>A0AA40AMS0_9PEZI</name>
<accession>A0AA40AMS0</accession>
<sequence>MQSAQDPQPSSAGGSQADAILIPTDDEPDDLDGRSDVSFESLDGLLSETRDKIQPGRVSNTGVDATSDDHNASEPSVTSMAGPGNESHASPITLHAEQNRPVLAFSVSDPSPLCARWSRIPVDRCPKHPNGHPICRWFLKAQEDDRGNKGDEPEPKPADDGLPLPLPNSQLEADYHPTDEMCPGTPPQVVQSWARTPTLPDDESTGEPEPADAELRLQPQSPSGAASGHGVDP</sequence>
<feature type="region of interest" description="Disordered" evidence="1">
    <location>
        <begin position="1"/>
        <end position="90"/>
    </location>
</feature>
<feature type="region of interest" description="Disordered" evidence="1">
    <location>
        <begin position="139"/>
        <end position="233"/>
    </location>
</feature>
<organism evidence="2 3">
    <name type="scientific">Apiosordaria backusii</name>
    <dbReference type="NCBI Taxonomy" id="314023"/>
    <lineage>
        <taxon>Eukaryota</taxon>
        <taxon>Fungi</taxon>
        <taxon>Dikarya</taxon>
        <taxon>Ascomycota</taxon>
        <taxon>Pezizomycotina</taxon>
        <taxon>Sordariomycetes</taxon>
        <taxon>Sordariomycetidae</taxon>
        <taxon>Sordariales</taxon>
        <taxon>Lasiosphaeriaceae</taxon>
        <taxon>Apiosordaria</taxon>
    </lineage>
</organism>
<reference evidence="2" key="1">
    <citation type="submission" date="2023-06" db="EMBL/GenBank/DDBJ databases">
        <title>Genome-scale phylogeny and comparative genomics of the fungal order Sordariales.</title>
        <authorList>
            <consortium name="Lawrence Berkeley National Laboratory"/>
            <person name="Hensen N."/>
            <person name="Bonometti L."/>
            <person name="Westerberg I."/>
            <person name="Brannstrom I.O."/>
            <person name="Guillou S."/>
            <person name="Cros-Aarteil S."/>
            <person name="Calhoun S."/>
            <person name="Haridas S."/>
            <person name="Kuo A."/>
            <person name="Mondo S."/>
            <person name="Pangilinan J."/>
            <person name="Riley R."/>
            <person name="Labutti K."/>
            <person name="Andreopoulos B."/>
            <person name="Lipzen A."/>
            <person name="Chen C."/>
            <person name="Yanf M."/>
            <person name="Daum C."/>
            <person name="Ng V."/>
            <person name="Clum A."/>
            <person name="Steindorff A."/>
            <person name="Ohm R."/>
            <person name="Martin F."/>
            <person name="Silar P."/>
            <person name="Natvig D."/>
            <person name="Lalanne C."/>
            <person name="Gautier V."/>
            <person name="Ament-Velasquez S.L."/>
            <person name="Kruys A."/>
            <person name="Hutchinson M.I."/>
            <person name="Powell A.J."/>
            <person name="Barry K."/>
            <person name="Miller A.N."/>
            <person name="Grigoriev I.V."/>
            <person name="Debuchy R."/>
            <person name="Gladieux P."/>
            <person name="Thoren M.H."/>
            <person name="Johannesson H."/>
        </authorList>
    </citation>
    <scope>NUCLEOTIDE SEQUENCE</scope>
    <source>
        <strain evidence="2">CBS 540.89</strain>
    </source>
</reference>
<evidence type="ECO:0000313" key="2">
    <source>
        <dbReference type="EMBL" id="KAK0718694.1"/>
    </source>
</evidence>
<proteinExistence type="predicted"/>
<feature type="compositionally biased region" description="Basic and acidic residues" evidence="1">
    <location>
        <begin position="141"/>
        <end position="159"/>
    </location>
</feature>